<dbReference type="EC" id="6.1.1.20" evidence="15"/>
<keyword evidence="12 15" id="KW-0648">Protein biosynthesis</keyword>
<comment type="cofactor">
    <cofactor evidence="15">
        <name>Mg(2+)</name>
        <dbReference type="ChEBI" id="CHEBI:18420"/>
    </cofactor>
    <text evidence="15">Binds 2 magnesium ions per tetramer.</text>
</comment>
<evidence type="ECO:0000256" key="1">
    <source>
        <dbReference type="ARBA" id="ARBA00004496"/>
    </source>
</evidence>
<feature type="binding site" evidence="15">
    <location>
        <position position="471"/>
    </location>
    <ligand>
        <name>Mg(2+)</name>
        <dbReference type="ChEBI" id="CHEBI:18420"/>
        <note>shared with alpha subunit</note>
    </ligand>
</feature>
<dbReference type="SMART" id="SM00874">
    <property type="entry name" value="B5"/>
    <property type="match status" value="1"/>
</dbReference>
<keyword evidence="21" id="KW-1185">Reference proteome</keyword>
<dbReference type="Gene3D" id="3.30.930.10">
    <property type="entry name" value="Bira Bifunctional Protein, Domain 2"/>
    <property type="match status" value="1"/>
</dbReference>
<keyword evidence="7 15" id="KW-0479">Metal-binding</keyword>
<comment type="subcellular location">
    <subcellularLocation>
        <location evidence="1 15">Cytoplasm</location>
    </subcellularLocation>
</comment>
<dbReference type="GO" id="GO:0009328">
    <property type="term" value="C:phenylalanine-tRNA ligase complex"/>
    <property type="evidence" value="ECO:0007669"/>
    <property type="project" value="TreeGrafter"/>
</dbReference>
<dbReference type="InterPro" id="IPR004532">
    <property type="entry name" value="Phe-tRNA-ligase_IIc_bsu_bact"/>
</dbReference>
<dbReference type="InterPro" id="IPR041616">
    <property type="entry name" value="PheRS_beta_core"/>
</dbReference>
<dbReference type="Pfam" id="PF03484">
    <property type="entry name" value="B5"/>
    <property type="match status" value="1"/>
</dbReference>
<feature type="domain" description="TRNA-binding" evidence="17">
    <location>
        <begin position="38"/>
        <end position="155"/>
    </location>
</feature>
<dbReference type="InterPro" id="IPR002547">
    <property type="entry name" value="tRNA-bd_dom"/>
</dbReference>
<dbReference type="GO" id="GO:0004826">
    <property type="term" value="F:phenylalanine-tRNA ligase activity"/>
    <property type="evidence" value="ECO:0007669"/>
    <property type="project" value="UniProtKB-UniRule"/>
</dbReference>
<dbReference type="PANTHER" id="PTHR10947">
    <property type="entry name" value="PHENYLALANYL-TRNA SYNTHETASE BETA CHAIN AND LEUCINE-RICH REPEAT-CONTAINING PROTEIN 47"/>
    <property type="match status" value="1"/>
</dbReference>
<dbReference type="Gene3D" id="3.30.56.10">
    <property type="match status" value="2"/>
</dbReference>
<dbReference type="InterPro" id="IPR033714">
    <property type="entry name" value="tRNA_bind_bactPheRS"/>
</dbReference>
<evidence type="ECO:0000256" key="6">
    <source>
        <dbReference type="ARBA" id="ARBA00022598"/>
    </source>
</evidence>
<comment type="similarity">
    <text evidence="2 15">Belongs to the phenylalanyl-tRNA synthetase beta subunit family. Type 1 subfamily.</text>
</comment>
<keyword evidence="9 15" id="KW-0067">ATP-binding</keyword>
<dbReference type="InterPro" id="IPR045864">
    <property type="entry name" value="aa-tRNA-synth_II/BPL/LPL"/>
</dbReference>
<dbReference type="eggNOG" id="COG0072">
    <property type="taxonomic scope" value="Bacteria"/>
</dbReference>
<evidence type="ECO:0000256" key="7">
    <source>
        <dbReference type="ARBA" id="ARBA00022723"/>
    </source>
</evidence>
<dbReference type="GO" id="GO:0000287">
    <property type="term" value="F:magnesium ion binding"/>
    <property type="evidence" value="ECO:0007669"/>
    <property type="project" value="UniProtKB-UniRule"/>
</dbReference>
<sequence length="838" mass="87075">MLILMSWLREQVPGLPPAGAVADALIRAGFEVEGLEAVGGLGGVVVGEVLAIEEVAAKKKSVRWCQVRVTEAVAGDPESGVRGIVCGAFNFEVGDRVAVALPGAMLPGGFEITARKTYGHVSDGMICSERELGISDAHEGILVLPPDAPLGAHVAELLDLADDVLDISVTPDRGYGLSVRGIAREAATAFGLPFDDPGAPTAAVTAGDGYPVTVEDTAACDRYVARVITGVDPAAVTPLRWARRLTLSGMRPISAAVDVTNAVMLGLGQPLHAFDKATLTGAIVVRRARAGERLLTLDGVDRALDPEDLVIADDSGPIALAGVMGGASTEISAATTEIVLEAAHFDPLAVARTARRHRLFSEASRRFERGVDPALAPAAAQEAIRLFGELAGGQPAPGTTDVDNRPAPVTVRFPLSEPTRLGGRLYPDEVVRTRLADVGCAVEPAGDAPADDGVVVVTPPSWRQDLTRPADLVEEVMRLEGFDTIPVTLPRLPAGRGLSESQRLTRAIARSLAYEGLTEVMTLPFVGAGVADALDLPAGDRRRAAVRIANPIAEDAAYLRTSLLPGLFDAAVRNLGRGQADLALFEIGQVFRELPAPAEPVATPSVLDRPTDDEITALNAVLPEQPRRVAGVLTGLREPAGVAGGALTPGRPADWADAVAAAHAVARAVGVELTVTADEHAPWHPGRCAALHVDGELAGHAGELHPRVIANLDLPARTVAFELSPDVLIAAALRHGAAPAPVVSQYPPADRDVALVVDAATPVADVSTALRDGAGDLLESLTLFDVFEGAQVGAGRRSLAFGLRLRATDRTLTADEANGVRDAAVAEAARRTGAALRA</sequence>
<dbReference type="InterPro" id="IPR005147">
    <property type="entry name" value="tRNA_synthase_B5-dom"/>
</dbReference>
<evidence type="ECO:0000313" key="21">
    <source>
        <dbReference type="Proteomes" id="UP000002484"/>
    </source>
</evidence>
<dbReference type="InParanoid" id="E3JA62"/>
<keyword evidence="13 15" id="KW-0030">Aminoacyl-tRNA synthetase</keyword>
<keyword evidence="4 15" id="KW-0963">Cytoplasm</keyword>
<evidence type="ECO:0000256" key="14">
    <source>
        <dbReference type="ARBA" id="ARBA00049255"/>
    </source>
</evidence>
<dbReference type="FunFam" id="3.30.70.380:FF:000001">
    <property type="entry name" value="Phenylalanine--tRNA ligase beta subunit"/>
    <property type="match status" value="1"/>
</dbReference>
<dbReference type="SUPFAM" id="SSF55681">
    <property type="entry name" value="Class II aaRS and biotin synthetases"/>
    <property type="match status" value="1"/>
</dbReference>
<evidence type="ECO:0000256" key="3">
    <source>
        <dbReference type="ARBA" id="ARBA00011209"/>
    </source>
</evidence>
<dbReference type="InterPro" id="IPR005146">
    <property type="entry name" value="B3/B4_tRNA-bd"/>
</dbReference>
<dbReference type="PROSITE" id="PS50886">
    <property type="entry name" value="TRBD"/>
    <property type="match status" value="1"/>
</dbReference>
<evidence type="ECO:0000256" key="9">
    <source>
        <dbReference type="ARBA" id="ARBA00022840"/>
    </source>
</evidence>
<keyword evidence="11 16" id="KW-0694">RNA-binding</keyword>
<dbReference type="PROSITE" id="PS51447">
    <property type="entry name" value="FDX_ACB"/>
    <property type="match status" value="1"/>
</dbReference>
<dbReference type="SMART" id="SM00896">
    <property type="entry name" value="FDX-ACB"/>
    <property type="match status" value="1"/>
</dbReference>
<dbReference type="FunFam" id="3.50.40.10:FF:000001">
    <property type="entry name" value="Phenylalanine--tRNA ligase beta subunit"/>
    <property type="match status" value="1"/>
</dbReference>
<evidence type="ECO:0000259" key="17">
    <source>
        <dbReference type="PROSITE" id="PS50886"/>
    </source>
</evidence>
<dbReference type="SUPFAM" id="SSF46955">
    <property type="entry name" value="Putative DNA-binding domain"/>
    <property type="match status" value="1"/>
</dbReference>
<dbReference type="GO" id="GO:0000049">
    <property type="term" value="F:tRNA binding"/>
    <property type="evidence" value="ECO:0007669"/>
    <property type="project" value="UniProtKB-UniRule"/>
</dbReference>
<dbReference type="Pfam" id="PF17759">
    <property type="entry name" value="tRNA_synthFbeta"/>
    <property type="match status" value="1"/>
</dbReference>
<dbReference type="SUPFAM" id="SSF54991">
    <property type="entry name" value="Anticodon-binding domain of PheRS"/>
    <property type="match status" value="1"/>
</dbReference>
<dbReference type="Pfam" id="PF03483">
    <property type="entry name" value="B3_4"/>
    <property type="match status" value="1"/>
</dbReference>
<dbReference type="HAMAP" id="MF_00283">
    <property type="entry name" value="Phe_tRNA_synth_beta1"/>
    <property type="match status" value="1"/>
</dbReference>
<comment type="subunit">
    <text evidence="3 15">Tetramer of two alpha and two beta subunits.</text>
</comment>
<dbReference type="HOGENOM" id="CLU_016891_0_0_11"/>
<evidence type="ECO:0000313" key="20">
    <source>
        <dbReference type="EMBL" id="ADP79764.1"/>
    </source>
</evidence>
<evidence type="ECO:0000256" key="5">
    <source>
        <dbReference type="ARBA" id="ARBA00022555"/>
    </source>
</evidence>
<dbReference type="Pfam" id="PF03147">
    <property type="entry name" value="FDX-ACB"/>
    <property type="match status" value="1"/>
</dbReference>
<feature type="binding site" evidence="15">
    <location>
        <position position="474"/>
    </location>
    <ligand>
        <name>Mg(2+)</name>
        <dbReference type="ChEBI" id="CHEBI:18420"/>
        <note>shared with alpha subunit</note>
    </ligand>
</feature>
<dbReference type="InterPro" id="IPR012340">
    <property type="entry name" value="NA-bd_OB-fold"/>
</dbReference>
<dbReference type="Pfam" id="PF01588">
    <property type="entry name" value="tRNA_bind"/>
    <property type="match status" value="1"/>
</dbReference>
<dbReference type="FunFam" id="2.40.50.140:FF:000045">
    <property type="entry name" value="Phenylalanine--tRNA ligase beta subunit"/>
    <property type="match status" value="1"/>
</dbReference>
<dbReference type="Gene3D" id="2.40.50.140">
    <property type="entry name" value="Nucleic acid-binding proteins"/>
    <property type="match status" value="1"/>
</dbReference>
<dbReference type="STRING" id="298654.FraEuI1c_1707"/>
<keyword evidence="5 16" id="KW-0820">tRNA-binding</keyword>
<dbReference type="InterPro" id="IPR045060">
    <property type="entry name" value="Phe-tRNA-ligase_IIc_bsu"/>
</dbReference>
<feature type="domain" description="FDX-ACB" evidence="18">
    <location>
        <begin position="744"/>
        <end position="837"/>
    </location>
</feature>
<evidence type="ECO:0000256" key="2">
    <source>
        <dbReference type="ARBA" id="ARBA00008653"/>
    </source>
</evidence>
<dbReference type="InterPro" id="IPR020825">
    <property type="entry name" value="Phe-tRNA_synthase-like_B3/B4"/>
</dbReference>
<dbReference type="OrthoDB" id="9805455at2"/>
<dbReference type="FunFam" id="3.30.930.10:FF:000130">
    <property type="entry name" value="Phenylalanine--tRNA ligase beta subunit"/>
    <property type="match status" value="1"/>
</dbReference>
<name>E3JA62_PSEI1</name>
<proteinExistence type="inferred from homology"/>
<feature type="binding site" evidence="15">
    <location>
        <position position="475"/>
    </location>
    <ligand>
        <name>Mg(2+)</name>
        <dbReference type="ChEBI" id="CHEBI:18420"/>
        <note>shared with alpha subunit</note>
    </ligand>
</feature>
<dbReference type="KEGG" id="fri:FraEuI1c_1707"/>
<dbReference type="PROSITE" id="PS51483">
    <property type="entry name" value="B5"/>
    <property type="match status" value="1"/>
</dbReference>
<evidence type="ECO:0000256" key="13">
    <source>
        <dbReference type="ARBA" id="ARBA00023146"/>
    </source>
</evidence>
<accession>E3JA62</accession>
<keyword evidence="10 15" id="KW-0460">Magnesium</keyword>
<evidence type="ECO:0000256" key="10">
    <source>
        <dbReference type="ARBA" id="ARBA00022842"/>
    </source>
</evidence>
<dbReference type="AlphaFoldDB" id="E3JA62"/>
<evidence type="ECO:0000256" key="15">
    <source>
        <dbReference type="HAMAP-Rule" id="MF_00283"/>
    </source>
</evidence>
<feature type="binding site" evidence="15">
    <location>
        <position position="465"/>
    </location>
    <ligand>
        <name>Mg(2+)</name>
        <dbReference type="ChEBI" id="CHEBI:18420"/>
        <note>shared with alpha subunit</note>
    </ligand>
</feature>
<dbReference type="Gene3D" id="3.50.40.10">
    <property type="entry name" value="Phenylalanyl-trna Synthetase, Chain B, domain 3"/>
    <property type="match status" value="1"/>
</dbReference>
<keyword evidence="8 15" id="KW-0547">Nucleotide-binding</keyword>
<dbReference type="CDD" id="cd02796">
    <property type="entry name" value="tRNA_bind_bactPheRS"/>
    <property type="match status" value="1"/>
</dbReference>
<dbReference type="SMART" id="SM00873">
    <property type="entry name" value="B3_4"/>
    <property type="match status" value="1"/>
</dbReference>
<evidence type="ECO:0000256" key="16">
    <source>
        <dbReference type="PROSITE-ProRule" id="PRU00209"/>
    </source>
</evidence>
<evidence type="ECO:0000259" key="19">
    <source>
        <dbReference type="PROSITE" id="PS51483"/>
    </source>
</evidence>
<feature type="domain" description="B5" evidence="19">
    <location>
        <begin position="406"/>
        <end position="487"/>
    </location>
</feature>
<dbReference type="SUPFAM" id="SSF56037">
    <property type="entry name" value="PheT/TilS domain"/>
    <property type="match status" value="1"/>
</dbReference>
<dbReference type="Proteomes" id="UP000002484">
    <property type="component" value="Chromosome"/>
</dbReference>
<gene>
    <name evidence="15" type="primary">pheT</name>
    <name evidence="20" type="ordered locus">FraEuI1c_1707</name>
</gene>
<evidence type="ECO:0000256" key="4">
    <source>
        <dbReference type="ARBA" id="ARBA00022490"/>
    </source>
</evidence>
<dbReference type="InterPro" id="IPR005121">
    <property type="entry name" value="Fdx_antiC-bd"/>
</dbReference>
<evidence type="ECO:0000256" key="11">
    <source>
        <dbReference type="ARBA" id="ARBA00022884"/>
    </source>
</evidence>
<dbReference type="CDD" id="cd00769">
    <property type="entry name" value="PheRS_beta_core"/>
    <property type="match status" value="1"/>
</dbReference>
<dbReference type="EMBL" id="CP002299">
    <property type="protein sequence ID" value="ADP79764.1"/>
    <property type="molecule type" value="Genomic_DNA"/>
</dbReference>
<reference evidence="20 21" key="1">
    <citation type="submission" date="2010-10" db="EMBL/GenBank/DDBJ databases">
        <title>Complete sequence of Frankia sp. EuI1c.</title>
        <authorList>
            <consortium name="US DOE Joint Genome Institute"/>
            <person name="Lucas S."/>
            <person name="Copeland A."/>
            <person name="Lapidus A."/>
            <person name="Cheng J.-F."/>
            <person name="Bruce D."/>
            <person name="Goodwin L."/>
            <person name="Pitluck S."/>
            <person name="Chertkov O."/>
            <person name="Detter J.C."/>
            <person name="Han C."/>
            <person name="Tapia R."/>
            <person name="Land M."/>
            <person name="Hauser L."/>
            <person name="Jeffries C."/>
            <person name="Kyrpides N."/>
            <person name="Ivanova N."/>
            <person name="Mikhailova N."/>
            <person name="Beauchemin N."/>
            <person name="Sen A."/>
            <person name="Sur S.A."/>
            <person name="Gtari M."/>
            <person name="Wall L."/>
            <person name="Tisa L."/>
            <person name="Woyke T."/>
        </authorList>
    </citation>
    <scope>NUCLEOTIDE SEQUENCE [LARGE SCALE GENOMIC DNA]</scope>
    <source>
        <strain evidence="21">DSM 45817 / CECT 9037 / EuI1c</strain>
    </source>
</reference>
<dbReference type="GO" id="GO:0006432">
    <property type="term" value="P:phenylalanyl-tRNA aminoacylation"/>
    <property type="evidence" value="ECO:0007669"/>
    <property type="project" value="UniProtKB-UniRule"/>
</dbReference>
<protein>
    <recommendedName>
        <fullName evidence="15">Phenylalanine--tRNA ligase beta subunit</fullName>
        <ecNumber evidence="15">6.1.1.20</ecNumber>
    </recommendedName>
    <alternativeName>
        <fullName evidence="15">Phenylalanyl-tRNA synthetase beta subunit</fullName>
        <shortName evidence="15">PheRS</shortName>
    </alternativeName>
</protein>
<dbReference type="InterPro" id="IPR036690">
    <property type="entry name" value="Fdx_antiC-bd_sf"/>
</dbReference>
<evidence type="ECO:0000256" key="12">
    <source>
        <dbReference type="ARBA" id="ARBA00022917"/>
    </source>
</evidence>
<organism evidence="20 21">
    <name type="scientific">Pseudofrankia inefficax (strain DSM 45817 / CECT 9037 / DDB 130130 / EuI1c)</name>
    <name type="common">Frankia inefficax</name>
    <dbReference type="NCBI Taxonomy" id="298654"/>
    <lineage>
        <taxon>Bacteria</taxon>
        <taxon>Bacillati</taxon>
        <taxon>Actinomycetota</taxon>
        <taxon>Actinomycetes</taxon>
        <taxon>Frankiales</taxon>
        <taxon>Frankiaceae</taxon>
        <taxon>Pseudofrankia</taxon>
    </lineage>
</organism>
<dbReference type="PANTHER" id="PTHR10947:SF0">
    <property type="entry name" value="PHENYLALANINE--TRNA LIGASE BETA SUBUNIT"/>
    <property type="match status" value="1"/>
</dbReference>
<evidence type="ECO:0000256" key="8">
    <source>
        <dbReference type="ARBA" id="ARBA00022741"/>
    </source>
</evidence>
<dbReference type="GO" id="GO:0005524">
    <property type="term" value="F:ATP binding"/>
    <property type="evidence" value="ECO:0007669"/>
    <property type="project" value="UniProtKB-UniRule"/>
</dbReference>
<keyword evidence="6 15" id="KW-0436">Ligase</keyword>
<dbReference type="RefSeq" id="WP_013422883.1">
    <property type="nucleotide sequence ID" value="NC_014666.1"/>
</dbReference>
<dbReference type="FunCoup" id="E3JA62">
    <property type="interactions" value="58"/>
</dbReference>
<comment type="catalytic activity">
    <reaction evidence="14 15">
        <text>tRNA(Phe) + L-phenylalanine + ATP = L-phenylalanyl-tRNA(Phe) + AMP + diphosphate + H(+)</text>
        <dbReference type="Rhea" id="RHEA:19413"/>
        <dbReference type="Rhea" id="RHEA-COMP:9668"/>
        <dbReference type="Rhea" id="RHEA-COMP:9699"/>
        <dbReference type="ChEBI" id="CHEBI:15378"/>
        <dbReference type="ChEBI" id="CHEBI:30616"/>
        <dbReference type="ChEBI" id="CHEBI:33019"/>
        <dbReference type="ChEBI" id="CHEBI:58095"/>
        <dbReference type="ChEBI" id="CHEBI:78442"/>
        <dbReference type="ChEBI" id="CHEBI:78531"/>
        <dbReference type="ChEBI" id="CHEBI:456215"/>
        <dbReference type="EC" id="6.1.1.20"/>
    </reaction>
</comment>
<evidence type="ECO:0000259" key="18">
    <source>
        <dbReference type="PROSITE" id="PS51447"/>
    </source>
</evidence>
<dbReference type="NCBIfam" id="TIGR00472">
    <property type="entry name" value="pheT_bact"/>
    <property type="match status" value="1"/>
</dbReference>
<dbReference type="Gene3D" id="3.30.70.380">
    <property type="entry name" value="Ferrodoxin-fold anticodon-binding domain"/>
    <property type="match status" value="1"/>
</dbReference>
<dbReference type="SUPFAM" id="SSF50249">
    <property type="entry name" value="Nucleic acid-binding proteins"/>
    <property type="match status" value="1"/>
</dbReference>
<dbReference type="InterPro" id="IPR009061">
    <property type="entry name" value="DNA-bd_dom_put_sf"/>
</dbReference>